<protein>
    <submittedName>
        <fullName evidence="1">Uncharacterized protein</fullName>
    </submittedName>
</protein>
<name>A0A1I6ULY4_9BACL</name>
<sequence length="53" mass="6136">MFSECSLLLSEYSTIGLDEILGMEEVTMGKQEMITQMMRDYGVKGEDYFDRTL</sequence>
<gene>
    <name evidence="1" type="ORF">SAMN05444972_11815</name>
</gene>
<reference evidence="2" key="1">
    <citation type="submission" date="2016-10" db="EMBL/GenBank/DDBJ databases">
        <authorList>
            <person name="Varghese N."/>
            <person name="Submissions S."/>
        </authorList>
    </citation>
    <scope>NUCLEOTIDE SEQUENCE [LARGE SCALE GENOMIC DNA]</scope>
    <source>
        <strain evidence="2">DSM 45789</strain>
    </source>
</reference>
<keyword evidence="2" id="KW-1185">Reference proteome</keyword>
<evidence type="ECO:0000313" key="2">
    <source>
        <dbReference type="Proteomes" id="UP000198660"/>
    </source>
</evidence>
<evidence type="ECO:0000313" key="1">
    <source>
        <dbReference type="EMBL" id="SFT02433.1"/>
    </source>
</evidence>
<accession>A0A1I6ULY4</accession>
<organism evidence="1 2">
    <name type="scientific">Marininema halotolerans</name>
    <dbReference type="NCBI Taxonomy" id="1155944"/>
    <lineage>
        <taxon>Bacteria</taxon>
        <taxon>Bacillati</taxon>
        <taxon>Bacillota</taxon>
        <taxon>Bacilli</taxon>
        <taxon>Bacillales</taxon>
        <taxon>Thermoactinomycetaceae</taxon>
        <taxon>Marininema</taxon>
    </lineage>
</organism>
<proteinExistence type="predicted"/>
<dbReference type="Proteomes" id="UP000198660">
    <property type="component" value="Unassembled WGS sequence"/>
</dbReference>
<dbReference type="AlphaFoldDB" id="A0A1I6ULY4"/>
<dbReference type="EMBL" id="FPAA01000018">
    <property type="protein sequence ID" value="SFT02433.1"/>
    <property type="molecule type" value="Genomic_DNA"/>
</dbReference>